<accession>A0ABS7K7M0</accession>
<keyword evidence="1" id="KW-0175">Coiled coil</keyword>
<reference evidence="2 3" key="1">
    <citation type="submission" date="2020-07" db="EMBL/GenBank/DDBJ databases">
        <title>Fungal Genomes of the International Space Station.</title>
        <authorList>
            <person name="Seuylemezian A."/>
            <person name="Singh N.K."/>
            <person name="Wood J."/>
            <person name="Venkateswaran K."/>
        </authorList>
    </citation>
    <scope>NUCLEOTIDE SEQUENCE [LARGE SCALE GENOMIC DNA]</scope>
    <source>
        <strain evidence="2 3">PL-B2</strain>
    </source>
</reference>
<sequence length="399" mass="46740">MRWNLTKEAKETFLTCNLLPIHESDEEWEITLREAEEEGEDLQGRLKADLEEVKQELLQILPSRFLHYVENGQLNQPTLPKHVREDYLQWMRARDREFERVLDAAYKQTKQAVAYLPSSVQEIFAESLHDSTIERIEREGNTLHLYLNTDGGFSTKALIHFSFKKVSSEVSDQPIEVGQWLVYNELQKTDNGFAFKILFESPEDEWTIEMEGLDARYYYRPRLFMSLRDEEKLEVTSLTAYTEQLHPDQSYWLITPDVTCAIQSLDGKISIENGEIEYGPSELIVTVGTERFTYDTEERNPIEYIYTDVYEDPYEQANEPVQTDELKQAALSDELKWQVRAWNTMYHQPKELADIINEILLEIQVTEENEMILSVSTNHFHSEGILTEAVIEKFKSLLE</sequence>
<name>A0ABS7K7M0_9BACI</name>
<keyword evidence="3" id="KW-1185">Reference proteome</keyword>
<feature type="coiled-coil region" evidence="1">
    <location>
        <begin position="25"/>
        <end position="52"/>
    </location>
</feature>
<evidence type="ECO:0000313" key="3">
    <source>
        <dbReference type="Proteomes" id="UP000769780"/>
    </source>
</evidence>
<evidence type="ECO:0000256" key="1">
    <source>
        <dbReference type="SAM" id="Coils"/>
    </source>
</evidence>
<protein>
    <submittedName>
        <fullName evidence="2">DUF4085 family protein</fullName>
    </submittedName>
</protein>
<gene>
    <name evidence="2" type="ORF">H0185_14970</name>
</gene>
<dbReference type="RefSeq" id="WP_221874323.1">
    <property type="nucleotide sequence ID" value="NZ_JACWFH010000019.1"/>
</dbReference>
<dbReference type="Pfam" id="PF13315">
    <property type="entry name" value="DUF4085"/>
    <property type="match status" value="1"/>
</dbReference>
<evidence type="ECO:0000313" key="2">
    <source>
        <dbReference type="EMBL" id="MBY0098101.1"/>
    </source>
</evidence>
<proteinExistence type="predicted"/>
<comment type="caution">
    <text evidence="2">The sequence shown here is derived from an EMBL/GenBank/DDBJ whole genome shotgun (WGS) entry which is preliminary data.</text>
</comment>
<organism evidence="2 3">
    <name type="scientific">Mesobacillus maritimus</name>
    <dbReference type="NCBI Taxonomy" id="1643336"/>
    <lineage>
        <taxon>Bacteria</taxon>
        <taxon>Bacillati</taxon>
        <taxon>Bacillota</taxon>
        <taxon>Bacilli</taxon>
        <taxon>Bacillales</taxon>
        <taxon>Bacillaceae</taxon>
        <taxon>Mesobacillus</taxon>
    </lineage>
</organism>
<dbReference type="Proteomes" id="UP000769780">
    <property type="component" value="Unassembled WGS sequence"/>
</dbReference>
<dbReference type="EMBL" id="JACWFH010000019">
    <property type="protein sequence ID" value="MBY0098101.1"/>
    <property type="molecule type" value="Genomic_DNA"/>
</dbReference>
<dbReference type="InterPro" id="IPR025144">
    <property type="entry name" value="DUF4085"/>
</dbReference>